<dbReference type="RefSeq" id="WP_206090911.1">
    <property type="nucleotide sequence ID" value="NZ_CP065053.1"/>
</dbReference>
<evidence type="ECO:0000256" key="1">
    <source>
        <dbReference type="SAM" id="MobiDB-lite"/>
    </source>
</evidence>
<gene>
    <name evidence="3" type="ORF">IV454_07210</name>
</gene>
<evidence type="ECO:0000313" key="4">
    <source>
        <dbReference type="Proteomes" id="UP000662888"/>
    </source>
</evidence>
<keyword evidence="4" id="KW-1185">Reference proteome</keyword>
<feature type="transmembrane region" description="Helical" evidence="2">
    <location>
        <begin position="111"/>
        <end position="132"/>
    </location>
</feature>
<feature type="compositionally biased region" description="Gly residues" evidence="1">
    <location>
        <begin position="17"/>
        <end position="36"/>
    </location>
</feature>
<evidence type="ECO:0000313" key="3">
    <source>
        <dbReference type="EMBL" id="QPI51304.1"/>
    </source>
</evidence>
<feature type="region of interest" description="Disordered" evidence="1">
    <location>
        <begin position="13"/>
        <end position="36"/>
    </location>
</feature>
<reference evidence="3 4" key="1">
    <citation type="submission" date="2020-11" db="EMBL/GenBank/DDBJ databases">
        <authorList>
            <person name="Sun Q."/>
        </authorList>
    </citation>
    <scope>NUCLEOTIDE SEQUENCE [LARGE SCALE GENOMIC DNA]</scope>
    <source>
        <strain evidence="3 4">P8398</strain>
    </source>
</reference>
<name>A0AA49A9D7_9BURK</name>
<proteinExistence type="predicted"/>
<feature type="transmembrane region" description="Helical" evidence="2">
    <location>
        <begin position="144"/>
        <end position="164"/>
    </location>
</feature>
<evidence type="ECO:0000256" key="2">
    <source>
        <dbReference type="SAM" id="Phobius"/>
    </source>
</evidence>
<dbReference type="EMBL" id="CP065053">
    <property type="protein sequence ID" value="QPI51304.1"/>
    <property type="molecule type" value="Genomic_DNA"/>
</dbReference>
<protein>
    <submittedName>
        <fullName evidence="3">Uncharacterized protein</fullName>
    </submittedName>
</protein>
<dbReference type="Proteomes" id="UP000662888">
    <property type="component" value="Chromosome"/>
</dbReference>
<keyword evidence="2" id="KW-0812">Transmembrane</keyword>
<sequence length="211" mass="20860">MQVLDKEVLRQLVGGSEPDGGQPGGEGGGGLPGSGGDGGGSGFVYDIMAVGIEGGADAVVEIKGVSLVLEQQAPPIQVHQPGEAPWEGGAYLGAWVEPGPLSFDHQAFDTALIGAAARVAGAATAAIVTGALEGMGVGAAAGPGGAVAGIVIGAFVGAGTYYLLQRDHPTGHFEGPGSYPRQIPIMGPAPAETQIVAHPVYGNDRVMQMAA</sequence>
<keyword evidence="2" id="KW-0472">Membrane</keyword>
<organism evidence="3 4">
    <name type="scientific">Massilia antarctica</name>
    <dbReference type="NCBI Taxonomy" id="2765360"/>
    <lineage>
        <taxon>Bacteria</taxon>
        <taxon>Pseudomonadati</taxon>
        <taxon>Pseudomonadota</taxon>
        <taxon>Betaproteobacteria</taxon>
        <taxon>Burkholderiales</taxon>
        <taxon>Oxalobacteraceae</taxon>
        <taxon>Telluria group</taxon>
        <taxon>Massilia</taxon>
    </lineage>
</organism>
<accession>A0AA49A9D7</accession>
<keyword evidence="2" id="KW-1133">Transmembrane helix</keyword>